<evidence type="ECO:0000313" key="1">
    <source>
        <dbReference type="EMBL" id="TLD42409.1"/>
    </source>
</evidence>
<dbReference type="Proteomes" id="UP000319783">
    <property type="component" value="Unassembled WGS sequence"/>
</dbReference>
<accession>A0A533QD48</accession>
<sequence>MDRIILGDNQFFGINHMSEEKAQALSEKFYDLKAIINVIDAAYDCGIRAFMLNTNERAKDICSYLRKNSARYADLRLYPSIPYPHKYADLVNEKGIFNAVKDIIISENSAKDIFGLLVKGSFTLFDRDSIKVMQLLIDTEMKIFHGLNIKVVFLQNVITDLLLGLGVKEIFIGYVNYIREKYSAEPGFITMNLPKLCNFLLDCGIENPIICSSINKIGYFMNPDISSYEKTIREKQFRPVAMSIFASGAIKPSEAVEYIHNLSNIKTIVFGASSGQHIKETKKLIESYLPVEDKKFQHV</sequence>
<gene>
    <name evidence="1" type="ORF">JETT_1244</name>
</gene>
<evidence type="ECO:0000313" key="2">
    <source>
        <dbReference type="Proteomes" id="UP000319783"/>
    </source>
</evidence>
<protein>
    <submittedName>
        <fullName evidence="1">Uncharacterized protein</fullName>
    </submittedName>
</protein>
<dbReference type="EMBL" id="SULG01000020">
    <property type="protein sequence ID" value="TLD42409.1"/>
    <property type="molecule type" value="Genomic_DNA"/>
</dbReference>
<reference evidence="1 2" key="1">
    <citation type="submission" date="2019-04" db="EMBL/GenBank/DDBJ databases">
        <title>Genome of a novel bacterium Candidatus Jettenia ecosi reconstructed from metagenome of an anammox bioreactor.</title>
        <authorList>
            <person name="Mardanov A.V."/>
            <person name="Beletsky A.V."/>
            <person name="Ravin N.V."/>
            <person name="Botchkova E.A."/>
            <person name="Litti Y.V."/>
            <person name="Nozhevnikova A.N."/>
        </authorList>
    </citation>
    <scope>NUCLEOTIDE SEQUENCE [LARGE SCALE GENOMIC DNA]</scope>
    <source>
        <strain evidence="1">J2</strain>
    </source>
</reference>
<organism evidence="1 2">
    <name type="scientific">Candidatus Jettenia ecosi</name>
    <dbReference type="NCBI Taxonomy" id="2494326"/>
    <lineage>
        <taxon>Bacteria</taxon>
        <taxon>Pseudomonadati</taxon>
        <taxon>Planctomycetota</taxon>
        <taxon>Candidatus Brocadiia</taxon>
        <taxon>Candidatus Brocadiales</taxon>
        <taxon>Candidatus Brocadiaceae</taxon>
        <taxon>Candidatus Jettenia</taxon>
    </lineage>
</organism>
<name>A0A533QD48_9BACT</name>
<comment type="caution">
    <text evidence="1">The sequence shown here is derived from an EMBL/GenBank/DDBJ whole genome shotgun (WGS) entry which is preliminary data.</text>
</comment>
<proteinExistence type="predicted"/>
<dbReference type="AlphaFoldDB" id="A0A533QD48"/>